<accession>A0A8S5P080</accession>
<reference evidence="1" key="1">
    <citation type="journal article" date="2021" name="Proc. Natl. Acad. Sci. U.S.A.">
        <title>A Catalog of Tens of Thousands of Viruses from Human Metagenomes Reveals Hidden Associations with Chronic Diseases.</title>
        <authorList>
            <person name="Tisza M.J."/>
            <person name="Buck C.B."/>
        </authorList>
    </citation>
    <scope>NUCLEOTIDE SEQUENCE</scope>
    <source>
        <strain evidence="1">CtiMP24</strain>
    </source>
</reference>
<name>A0A8S5P080_9CAUD</name>
<evidence type="ECO:0000313" key="1">
    <source>
        <dbReference type="EMBL" id="DAE00040.1"/>
    </source>
</evidence>
<protein>
    <submittedName>
        <fullName evidence="1">Uncharacterized protein</fullName>
    </submittedName>
</protein>
<organism evidence="1">
    <name type="scientific">Siphoviridae sp. ctiMP24</name>
    <dbReference type="NCBI Taxonomy" id="2825621"/>
    <lineage>
        <taxon>Viruses</taxon>
        <taxon>Duplodnaviria</taxon>
        <taxon>Heunggongvirae</taxon>
        <taxon>Uroviricota</taxon>
        <taxon>Caudoviricetes</taxon>
    </lineage>
</organism>
<dbReference type="EMBL" id="BK015297">
    <property type="protein sequence ID" value="DAE00040.1"/>
    <property type="molecule type" value="Genomic_DNA"/>
</dbReference>
<proteinExistence type="predicted"/>
<sequence length="29" mass="3651">MKTRLFRVIFRVIFYSKILDFGLKFWILV</sequence>